<organism evidence="1 2">
    <name type="scientific">Limimaricola cinnabarinus LL-001</name>
    <dbReference type="NCBI Taxonomy" id="1337093"/>
    <lineage>
        <taxon>Bacteria</taxon>
        <taxon>Pseudomonadati</taxon>
        <taxon>Pseudomonadota</taxon>
        <taxon>Alphaproteobacteria</taxon>
        <taxon>Rhodobacterales</taxon>
        <taxon>Paracoccaceae</taxon>
        <taxon>Limimaricola</taxon>
    </lineage>
</organism>
<evidence type="ECO:0000313" key="1">
    <source>
        <dbReference type="EMBL" id="GAD55794.1"/>
    </source>
</evidence>
<protein>
    <submittedName>
        <fullName evidence="1">Uncharacterized protein</fullName>
    </submittedName>
</protein>
<sequence length="41" mass="4601">MDELGTYDYLNTTGIYSGIWQAQYVEKMEGPRALRAMGAEA</sequence>
<dbReference type="Proteomes" id="UP000016566">
    <property type="component" value="Unassembled WGS sequence"/>
</dbReference>
<keyword evidence="2" id="KW-1185">Reference proteome</keyword>
<evidence type="ECO:0000313" key="2">
    <source>
        <dbReference type="Proteomes" id="UP000016566"/>
    </source>
</evidence>
<reference evidence="1" key="1">
    <citation type="journal article" date="2013" name="Genome Announc.">
        <title>Draft Genome Sequence of Loktanella cinnabarina LL-001T, Isolated from Deep-Sea Floor Sediment.</title>
        <authorList>
            <person name="Nishi S."/>
            <person name="Tsubouchi T."/>
            <person name="Takaki Y."/>
            <person name="Koyanagi R."/>
            <person name="Satoh N."/>
            <person name="Maruyama T."/>
            <person name="Hatada Y."/>
        </authorList>
    </citation>
    <scope>NUCLEOTIDE SEQUENCE [LARGE SCALE GENOMIC DNA]</scope>
    <source>
        <strain evidence="1">LL-001</strain>
    </source>
</reference>
<dbReference type="AlphaFoldDB" id="U3ADN5"/>
<proteinExistence type="predicted"/>
<comment type="caution">
    <text evidence="1">The sequence shown here is derived from an EMBL/GenBank/DDBJ whole genome shotgun (WGS) entry which is preliminary data.</text>
</comment>
<accession>U3ADN5</accession>
<gene>
    <name evidence="1" type="ORF">MBELCI_1846</name>
</gene>
<name>U3ADN5_9RHOB</name>
<dbReference type="EMBL" id="BATB01000021">
    <property type="protein sequence ID" value="GAD55794.1"/>
    <property type="molecule type" value="Genomic_DNA"/>
</dbReference>